<keyword evidence="3 5" id="KW-1133">Transmembrane helix</keyword>
<feature type="transmembrane region" description="Helical" evidence="5">
    <location>
        <begin position="190"/>
        <end position="211"/>
    </location>
</feature>
<feature type="transmembrane region" description="Helical" evidence="5">
    <location>
        <begin position="85"/>
        <end position="105"/>
    </location>
</feature>
<feature type="transmembrane region" description="Helical" evidence="5">
    <location>
        <begin position="40"/>
        <end position="65"/>
    </location>
</feature>
<dbReference type="AlphaFoldDB" id="A0A382UZQ8"/>
<reference evidence="6" key="1">
    <citation type="submission" date="2018-05" db="EMBL/GenBank/DDBJ databases">
        <authorList>
            <person name="Lanie J.A."/>
            <person name="Ng W.-L."/>
            <person name="Kazmierczak K.M."/>
            <person name="Andrzejewski T.M."/>
            <person name="Davidsen T.M."/>
            <person name="Wayne K.J."/>
            <person name="Tettelin H."/>
            <person name="Glass J.I."/>
            <person name="Rusch D."/>
            <person name="Podicherti R."/>
            <person name="Tsui H.-C.T."/>
            <person name="Winkler M.E."/>
        </authorList>
    </citation>
    <scope>NUCLEOTIDE SEQUENCE</scope>
</reference>
<evidence type="ECO:0000256" key="5">
    <source>
        <dbReference type="SAM" id="Phobius"/>
    </source>
</evidence>
<gene>
    <name evidence="6" type="ORF">METZ01_LOCUS392577</name>
</gene>
<accession>A0A382UZQ8</accession>
<evidence type="ECO:0000256" key="1">
    <source>
        <dbReference type="ARBA" id="ARBA00004141"/>
    </source>
</evidence>
<feature type="transmembrane region" description="Helical" evidence="5">
    <location>
        <begin position="12"/>
        <end position="33"/>
    </location>
</feature>
<evidence type="ECO:0000256" key="4">
    <source>
        <dbReference type="ARBA" id="ARBA00023136"/>
    </source>
</evidence>
<name>A0A382UZQ8_9ZZZZ</name>
<dbReference type="EMBL" id="UINC01148058">
    <property type="protein sequence ID" value="SVD39723.1"/>
    <property type="molecule type" value="Genomic_DNA"/>
</dbReference>
<dbReference type="GO" id="GO:0016020">
    <property type="term" value="C:membrane"/>
    <property type="evidence" value="ECO:0007669"/>
    <property type="project" value="UniProtKB-SubCell"/>
</dbReference>
<feature type="non-terminal residue" evidence="6">
    <location>
        <position position="217"/>
    </location>
</feature>
<sequence length="217" mass="23612">MEFAINFDDMNWAAIGPELIIMMTAFFILLAGLKKEMNTLSFLSGVSLVGIGAALLFTLTLWVGAPTAENGNNPSMFSGALIYDRFSLAFNLIFLLMSLFAIFGSVRYPQENHENKAEYFTLLLMAIAGMMFLAKSGNLITVFISLELFSIALYILCGFSAKHGTGREGPHSNTELSWETLASQESTVKYLLTGAFSSAILVYGMALIYAGSGTTEI</sequence>
<evidence type="ECO:0000313" key="6">
    <source>
        <dbReference type="EMBL" id="SVD39723.1"/>
    </source>
</evidence>
<evidence type="ECO:0008006" key="7">
    <source>
        <dbReference type="Google" id="ProtNLM"/>
    </source>
</evidence>
<evidence type="ECO:0000256" key="2">
    <source>
        <dbReference type="ARBA" id="ARBA00022692"/>
    </source>
</evidence>
<protein>
    <recommendedName>
        <fullName evidence="7">NADH:quinone oxidoreductase/Mrp antiporter membrane subunit domain-containing protein</fullName>
    </recommendedName>
</protein>
<feature type="transmembrane region" description="Helical" evidence="5">
    <location>
        <begin position="117"/>
        <end position="134"/>
    </location>
</feature>
<keyword evidence="2 5" id="KW-0812">Transmembrane</keyword>
<proteinExistence type="predicted"/>
<comment type="subcellular location">
    <subcellularLocation>
        <location evidence="1">Membrane</location>
        <topology evidence="1">Multi-pass membrane protein</topology>
    </subcellularLocation>
</comment>
<feature type="transmembrane region" description="Helical" evidence="5">
    <location>
        <begin position="140"/>
        <end position="161"/>
    </location>
</feature>
<evidence type="ECO:0000256" key="3">
    <source>
        <dbReference type="ARBA" id="ARBA00022989"/>
    </source>
</evidence>
<organism evidence="6">
    <name type="scientific">marine metagenome</name>
    <dbReference type="NCBI Taxonomy" id="408172"/>
    <lineage>
        <taxon>unclassified sequences</taxon>
        <taxon>metagenomes</taxon>
        <taxon>ecological metagenomes</taxon>
    </lineage>
</organism>
<dbReference type="PANTHER" id="PTHR22773">
    <property type="entry name" value="NADH DEHYDROGENASE"/>
    <property type="match status" value="1"/>
</dbReference>
<keyword evidence="4 5" id="KW-0472">Membrane</keyword>